<dbReference type="SUPFAM" id="SSF46785">
    <property type="entry name" value="Winged helix' DNA-binding domain"/>
    <property type="match status" value="2"/>
</dbReference>
<keyword evidence="6" id="KW-1185">Reference proteome</keyword>
<dbReference type="Pfam" id="PF04079">
    <property type="entry name" value="SMC_ScpB"/>
    <property type="match status" value="1"/>
</dbReference>
<evidence type="ECO:0000256" key="4">
    <source>
        <dbReference type="ARBA" id="ARBA00023306"/>
    </source>
</evidence>
<proteinExistence type="predicted"/>
<name>A0A1I3M826_9SPIR</name>
<dbReference type="AlphaFoldDB" id="A0A1I3M826"/>
<dbReference type="EMBL" id="FORI01000008">
    <property type="protein sequence ID" value="SFI93097.1"/>
    <property type="molecule type" value="Genomic_DNA"/>
</dbReference>
<gene>
    <name evidence="5" type="ORF">SAMN04487775_108108</name>
</gene>
<keyword evidence="2" id="KW-0132">Cell division</keyword>
<reference evidence="6" key="1">
    <citation type="submission" date="2016-10" db="EMBL/GenBank/DDBJ databases">
        <authorList>
            <person name="Varghese N."/>
            <person name="Submissions S."/>
        </authorList>
    </citation>
    <scope>NUCLEOTIDE SEQUENCE [LARGE SCALE GENOMIC DNA]</scope>
    <source>
        <strain evidence="6">XBD1002</strain>
    </source>
</reference>
<keyword evidence="1" id="KW-0963">Cytoplasm</keyword>
<accession>A0A1I3M826</accession>
<evidence type="ECO:0000313" key="6">
    <source>
        <dbReference type="Proteomes" id="UP000182737"/>
    </source>
</evidence>
<dbReference type="NCBIfam" id="TIGR00281">
    <property type="entry name" value="SMC-Scp complex subunit ScpB"/>
    <property type="match status" value="1"/>
</dbReference>
<organism evidence="5 6">
    <name type="scientific">Treponema bryantii</name>
    <dbReference type="NCBI Taxonomy" id="163"/>
    <lineage>
        <taxon>Bacteria</taxon>
        <taxon>Pseudomonadati</taxon>
        <taxon>Spirochaetota</taxon>
        <taxon>Spirochaetia</taxon>
        <taxon>Spirochaetales</taxon>
        <taxon>Treponemataceae</taxon>
        <taxon>Treponema</taxon>
    </lineage>
</organism>
<dbReference type="InterPro" id="IPR036388">
    <property type="entry name" value="WH-like_DNA-bd_sf"/>
</dbReference>
<evidence type="ECO:0000256" key="2">
    <source>
        <dbReference type="ARBA" id="ARBA00022618"/>
    </source>
</evidence>
<evidence type="ECO:0000256" key="3">
    <source>
        <dbReference type="ARBA" id="ARBA00022829"/>
    </source>
</evidence>
<dbReference type="PANTHER" id="PTHR34298:SF2">
    <property type="entry name" value="SEGREGATION AND CONDENSATION PROTEIN B"/>
    <property type="match status" value="1"/>
</dbReference>
<dbReference type="PIRSF" id="PIRSF019345">
    <property type="entry name" value="ScpB"/>
    <property type="match status" value="1"/>
</dbReference>
<dbReference type="Gene3D" id="1.10.10.10">
    <property type="entry name" value="Winged helix-like DNA-binding domain superfamily/Winged helix DNA-binding domain"/>
    <property type="match status" value="2"/>
</dbReference>
<evidence type="ECO:0000256" key="1">
    <source>
        <dbReference type="ARBA" id="ARBA00022490"/>
    </source>
</evidence>
<keyword evidence="3" id="KW-0159">Chromosome partition</keyword>
<dbReference type="PANTHER" id="PTHR34298">
    <property type="entry name" value="SEGREGATION AND CONDENSATION PROTEIN B"/>
    <property type="match status" value="1"/>
</dbReference>
<evidence type="ECO:0000313" key="5">
    <source>
        <dbReference type="EMBL" id="SFI93097.1"/>
    </source>
</evidence>
<dbReference type="GO" id="GO:0051304">
    <property type="term" value="P:chromosome separation"/>
    <property type="evidence" value="ECO:0007669"/>
    <property type="project" value="InterPro"/>
</dbReference>
<keyword evidence="4" id="KW-0131">Cell cycle</keyword>
<dbReference type="Proteomes" id="UP000182737">
    <property type="component" value="Unassembled WGS sequence"/>
</dbReference>
<dbReference type="GO" id="GO:0051301">
    <property type="term" value="P:cell division"/>
    <property type="evidence" value="ECO:0007669"/>
    <property type="project" value="UniProtKB-KW"/>
</dbReference>
<dbReference type="InterPro" id="IPR036390">
    <property type="entry name" value="WH_DNA-bd_sf"/>
</dbReference>
<sequence>MPTRIMDIMDFNKETALVETILFLESEPLTAKVLSNKAQLSEEVVEKCLEKLKEKYGAEDSGIELAMITGGWCLAPKKEYWEVLKEFYGSKREGRLSKSAMETLAIIAYSQPITRAEIEQIRGVGVDNMIRLLIDRNLIKEVGKKEAPGRPTLFGTTKEFLKLFRLNSISELPKLDEDEQERFELAR</sequence>
<dbReference type="InterPro" id="IPR005234">
    <property type="entry name" value="ScpB_csome_segregation"/>
</dbReference>
<protein>
    <submittedName>
        <fullName evidence="5">Segregation and condensation protein B</fullName>
    </submittedName>
</protein>